<dbReference type="SMART" id="SM00320">
    <property type="entry name" value="WD40"/>
    <property type="match status" value="2"/>
</dbReference>
<dbReference type="GO" id="GO:0000278">
    <property type="term" value="P:mitotic cell cycle"/>
    <property type="evidence" value="ECO:0007669"/>
    <property type="project" value="TreeGrafter"/>
</dbReference>
<evidence type="ECO:0000256" key="2">
    <source>
        <dbReference type="SAM" id="MobiDB-lite"/>
    </source>
</evidence>
<gene>
    <name evidence="4" type="ORF">PPRIM_AZ9-3.1.T1050119</name>
</gene>
<sequence>MLSVKEFKSTAITETKGQCGFDISGNKALLAWNQCLVEYDLIEHKKTAETVLESNMLALAIHPLNSQFFAIGDMRVDTYDDIQMTTPSLIVTLTGKVIQIKYNKNGKIMGIATEENSLILNRDNKISRCKPGHDGMILSCSFDPKDRFVCSIGCDGCLIVYQLSQIPQLLQRYTISKQISPDTFQKLQSDFHPSGNSFWIAGKINAQYIITQDEPQDLQQQYQILHQSEICIIKWIQDNCVGSCSLDGEIKLWNFKSLTDLSLHWQFNIKCTPLYMIIMQNIFYLFDCNGNLIETTVDPPLTETEAIYKDKNIAFKDLLNQKAKKYNNQRIEEELLGDENVKENLDDLDGFIKGNEVEKKQKQNTDAGMQDILRPGETQLSRGRQYLCYNTVGTIILCQNTNMIEFEFFDSTFYKKFKISNQQRYAIGTLNYRGCVLASKGPNDLDDQGYLIGDGRSIVFFQQFIGDVDDFEFQLPEEEGAELVTIGNDWFAIMSDHGICRVISFCGLELLQFNTNRAIVSLCSYEHLLCIVFHDTSPMLNQQVLKGRVYDIDLQKQIEEFDIFLTPFSSLSWIGYSDEGLLSIQDSKGVIRIYQNSKWIEVYHNSRFWLYGIQDYKLCLLKTEQPLASMKQEMIQQTFEQPFLCFSQDEKLITNYRQFLTQLIILNHELYRWNEFGKYYYARNDDKQNDILLRYTQNLYDSNKIEETQKLLRKFRVDLFKQILNESKDKAIEFFRCHIKDEYDMNSIISLLELQKEKQTTNKELQKLLTHIKLLQRQQIIKQQQNFGIDKRPQSPKRQGFGLQKQNDQVNMNQIKTILEQREQQQQHHHHQQQQQQNLLQQQIQSQRVESQQDEDEFNPFAKSANKKQSSIFDIGEKRKPTQTFGTQNIKKKN</sequence>
<keyword evidence="1" id="KW-0175">Coiled coil</keyword>
<dbReference type="GO" id="GO:0003682">
    <property type="term" value="F:chromatin binding"/>
    <property type="evidence" value="ECO:0007669"/>
    <property type="project" value="TreeGrafter"/>
</dbReference>
<feature type="domain" description="WDHD1/CFT4 second beta-propeller" evidence="3">
    <location>
        <begin position="374"/>
        <end position="607"/>
    </location>
</feature>
<evidence type="ECO:0000313" key="5">
    <source>
        <dbReference type="Proteomes" id="UP000688137"/>
    </source>
</evidence>
<dbReference type="GO" id="GO:0006281">
    <property type="term" value="P:DNA repair"/>
    <property type="evidence" value="ECO:0007669"/>
    <property type="project" value="TreeGrafter"/>
</dbReference>
<protein>
    <recommendedName>
        <fullName evidence="3">WDHD1/CFT4 second beta-propeller domain-containing protein</fullName>
    </recommendedName>
</protein>
<dbReference type="GO" id="GO:0043596">
    <property type="term" value="C:nuclear replication fork"/>
    <property type="evidence" value="ECO:0007669"/>
    <property type="project" value="TreeGrafter"/>
</dbReference>
<reference evidence="4" key="1">
    <citation type="submission" date="2021-01" db="EMBL/GenBank/DDBJ databases">
        <authorList>
            <consortium name="Genoscope - CEA"/>
            <person name="William W."/>
        </authorList>
    </citation>
    <scope>NUCLEOTIDE SEQUENCE</scope>
</reference>
<accession>A0A8S1P502</accession>
<dbReference type="Pfam" id="PF12341">
    <property type="entry name" value="Mcl1_mid"/>
    <property type="match status" value="1"/>
</dbReference>
<dbReference type="EMBL" id="CAJJDM010000108">
    <property type="protein sequence ID" value="CAD8097954.1"/>
    <property type="molecule type" value="Genomic_DNA"/>
</dbReference>
<dbReference type="PANTHER" id="PTHR19932:SF10">
    <property type="entry name" value="WD REPEAT AND HMG-BOX DNA-BINDING PROTEIN 1"/>
    <property type="match status" value="1"/>
</dbReference>
<dbReference type="AlphaFoldDB" id="A0A8S1P502"/>
<dbReference type="Proteomes" id="UP000688137">
    <property type="component" value="Unassembled WGS sequence"/>
</dbReference>
<evidence type="ECO:0000259" key="3">
    <source>
        <dbReference type="Pfam" id="PF12341"/>
    </source>
</evidence>
<keyword evidence="5" id="KW-1185">Reference proteome</keyword>
<feature type="coiled-coil region" evidence="1">
    <location>
        <begin position="751"/>
        <end position="778"/>
    </location>
</feature>
<evidence type="ECO:0000256" key="1">
    <source>
        <dbReference type="SAM" id="Coils"/>
    </source>
</evidence>
<comment type="caution">
    <text evidence="4">The sequence shown here is derived from an EMBL/GenBank/DDBJ whole genome shotgun (WGS) entry which is preliminary data.</text>
</comment>
<dbReference type="PANTHER" id="PTHR19932">
    <property type="entry name" value="WD REPEAT AND HMG-BOX DNA BINDING PROTEIN"/>
    <property type="match status" value="1"/>
</dbReference>
<dbReference type="FunFam" id="2.130.10.10:FF:002679">
    <property type="entry name" value="Uncharacterized protein"/>
    <property type="match status" value="1"/>
</dbReference>
<feature type="compositionally biased region" description="Low complexity" evidence="2">
    <location>
        <begin position="833"/>
        <end position="850"/>
    </location>
</feature>
<dbReference type="InterPro" id="IPR022100">
    <property type="entry name" value="WDHD1/CFT4_beta-prop_2nd"/>
</dbReference>
<dbReference type="InterPro" id="IPR001680">
    <property type="entry name" value="WD40_rpt"/>
</dbReference>
<feature type="region of interest" description="Disordered" evidence="2">
    <location>
        <begin position="821"/>
        <end position="894"/>
    </location>
</feature>
<feature type="compositionally biased region" description="Polar residues" evidence="2">
    <location>
        <begin position="882"/>
        <end position="894"/>
    </location>
</feature>
<feature type="region of interest" description="Disordered" evidence="2">
    <location>
        <begin position="785"/>
        <end position="807"/>
    </location>
</feature>
<name>A0A8S1P502_PARPR</name>
<organism evidence="4 5">
    <name type="scientific">Paramecium primaurelia</name>
    <dbReference type="NCBI Taxonomy" id="5886"/>
    <lineage>
        <taxon>Eukaryota</taxon>
        <taxon>Sar</taxon>
        <taxon>Alveolata</taxon>
        <taxon>Ciliophora</taxon>
        <taxon>Intramacronucleata</taxon>
        <taxon>Oligohymenophorea</taxon>
        <taxon>Peniculida</taxon>
        <taxon>Parameciidae</taxon>
        <taxon>Paramecium</taxon>
    </lineage>
</organism>
<proteinExistence type="predicted"/>
<dbReference type="OMA" id="WIAGKIN"/>
<evidence type="ECO:0000313" key="4">
    <source>
        <dbReference type="EMBL" id="CAD8097954.1"/>
    </source>
</evidence>
<dbReference type="GO" id="GO:0006261">
    <property type="term" value="P:DNA-templated DNA replication"/>
    <property type="evidence" value="ECO:0007669"/>
    <property type="project" value="TreeGrafter"/>
</dbReference>